<dbReference type="Proteomes" id="UP001642484">
    <property type="component" value="Unassembled WGS sequence"/>
</dbReference>
<feature type="compositionally biased region" description="Polar residues" evidence="1">
    <location>
        <begin position="192"/>
        <end position="214"/>
    </location>
</feature>
<evidence type="ECO:0008006" key="4">
    <source>
        <dbReference type="Google" id="ProtNLM"/>
    </source>
</evidence>
<reference evidence="2 3" key="1">
    <citation type="submission" date="2024-02" db="EMBL/GenBank/DDBJ databases">
        <authorList>
            <person name="Chen Y."/>
            <person name="Shah S."/>
            <person name="Dougan E. K."/>
            <person name="Thang M."/>
            <person name="Chan C."/>
        </authorList>
    </citation>
    <scope>NUCLEOTIDE SEQUENCE [LARGE SCALE GENOMIC DNA]</scope>
</reference>
<feature type="compositionally biased region" description="Basic and acidic residues" evidence="1">
    <location>
        <begin position="217"/>
        <end position="226"/>
    </location>
</feature>
<evidence type="ECO:0000313" key="2">
    <source>
        <dbReference type="EMBL" id="CAK9007073.1"/>
    </source>
</evidence>
<evidence type="ECO:0000313" key="3">
    <source>
        <dbReference type="Proteomes" id="UP001642484"/>
    </source>
</evidence>
<organism evidence="2 3">
    <name type="scientific">Durusdinium trenchii</name>
    <dbReference type="NCBI Taxonomy" id="1381693"/>
    <lineage>
        <taxon>Eukaryota</taxon>
        <taxon>Sar</taxon>
        <taxon>Alveolata</taxon>
        <taxon>Dinophyceae</taxon>
        <taxon>Suessiales</taxon>
        <taxon>Symbiodiniaceae</taxon>
        <taxon>Durusdinium</taxon>
    </lineage>
</organism>
<comment type="caution">
    <text evidence="2">The sequence shown here is derived from an EMBL/GenBank/DDBJ whole genome shotgun (WGS) entry which is preliminary data.</text>
</comment>
<feature type="region of interest" description="Disordered" evidence="1">
    <location>
        <begin position="97"/>
        <end position="237"/>
    </location>
</feature>
<name>A0ABP0IYE8_9DINO</name>
<feature type="compositionally biased region" description="Basic and acidic residues" evidence="1">
    <location>
        <begin position="142"/>
        <end position="152"/>
    </location>
</feature>
<dbReference type="Gene3D" id="3.40.50.150">
    <property type="entry name" value="Vaccinia Virus protein VP39"/>
    <property type="match status" value="1"/>
</dbReference>
<sequence length="1243" mass="140359">MSWVDAKGHDDILSYAESVLGKGFVMEYECHDWDGRAQGKACLRFEDWSEAKLPRGDGRELVHISRWRLVNPLMMRDMEYSKKRALEGIMSFIDAWSPRVPEPAGAPGAKRKVESFEDPTGIDKALEKAKKAVTRRWSQRRKKEEAHGESGRGPKGSVGALLERRAAERREQQRKKEEEKKKESRDLVEGSGDQSGRQQLDISTASGIDTSTSRKFVLREREEKSSKAGSRQPEAVKEPRAGGLLALVCMRSGTNLGEYLKRSIEPGSDDGNRGRQREVLPLPLWADGKEQLRSLFESGDFRKFGGTDKKAFRHARRAGLLIWHCLAVVVLNFLWTGGGKQAKVHRGTTSVSQARGLWIGLTVKAFVDDSSETKTKVPRSPEMGEWGRKVGDVRSSYQGEIVEKGQRLTLDQVLPGLPPAGYGASIPLVELCEGELKEKLLHPLSNLLSEEEMPVEMPRPQIHASREEWEKIAGEMYTRGLVKTVEAPVLVRGRYLVNGSFGVAKPGKYLDDERPVLRLIMDFRGTNAATRVLDRDVRTLTGAPALQHVVLPAGKVVRMSAHDLVSAFNLFALPPGWPEMMTFAEKIMEARVAEDGGPVLEREELAESPQSREAVVDGDRGTLQGSMKRALDSLSLSFWLLRQEKVPRKGLQVFLGREVHTLQFRRPLFGVFDYLWKDISEGGGSVYGSKLTSQGLREMCALEEEEDDVGGEGINLDEPQSVLVFDFFAGIGGLSRALELAGQKVDHLVVIEKDPERRRLNKTRCQLFYKYVEILDWIEDLAREMKEAETEEEKRKQMVAREAAIGNSFHTVVVACSMDLWLWKKQARTDPKGASAIVKRWHEETAVRRFNDIGEKDDATTHVSESERDKEAEEALVQLVRNPKREQWLRLAGHSFGKGGGGACLLNVRLIHQYLRRMEFRGSDVRLDLQVVYRPDAVVRATVDPGRWVWKTAQSYKWFLHLPDSQICLAALTKGRSSSRKINRILRKTSALCAERQKVGRLSEQRVSQATAERYAVALSTFVGTPEVELLKRADLESVLCQYVEFLWEEGDPKTMANYVMAAVQYRRPELRRNLKGAWQLVSLWNKLEQPLRATPLSPELVLAFAGTLWQWQWPRLAQLTMVAFCGLLRAGEMFQLQRQDVVLPRKEGQSAILFLRDTKTSQRNFLRSEKVLIPEKSGITCLRALCQRRKPEEKLADFSPAAFRFNSAICSAKELETALSLQHQLHQQGLKEDIYTYNALAS</sequence>
<keyword evidence="3" id="KW-1185">Reference proteome</keyword>
<dbReference type="EMBL" id="CAXAMN010003969">
    <property type="protein sequence ID" value="CAK9007073.1"/>
    <property type="molecule type" value="Genomic_DNA"/>
</dbReference>
<protein>
    <recommendedName>
        <fullName evidence="4">DNA (cytosine-5-)-methyltransferase</fullName>
    </recommendedName>
</protein>
<accession>A0ABP0IYE8</accession>
<dbReference type="SUPFAM" id="SSF53335">
    <property type="entry name" value="S-adenosyl-L-methionine-dependent methyltransferases"/>
    <property type="match status" value="1"/>
</dbReference>
<gene>
    <name evidence="2" type="ORF">CCMP2556_LOCUS8685</name>
</gene>
<feature type="compositionally biased region" description="Basic residues" evidence="1">
    <location>
        <begin position="131"/>
        <end position="141"/>
    </location>
</feature>
<feature type="compositionally biased region" description="Basic and acidic residues" evidence="1">
    <location>
        <begin position="162"/>
        <end position="188"/>
    </location>
</feature>
<proteinExistence type="predicted"/>
<dbReference type="InterPro" id="IPR029063">
    <property type="entry name" value="SAM-dependent_MTases_sf"/>
</dbReference>
<evidence type="ECO:0000256" key="1">
    <source>
        <dbReference type="SAM" id="MobiDB-lite"/>
    </source>
</evidence>